<dbReference type="Proteomes" id="UP001589896">
    <property type="component" value="Unassembled WGS sequence"/>
</dbReference>
<dbReference type="EC" id="2.1.1.72" evidence="1"/>
<reference evidence="7 8" key="1">
    <citation type="submission" date="2024-09" db="EMBL/GenBank/DDBJ databases">
        <authorList>
            <person name="Sun Q."/>
            <person name="Mori K."/>
        </authorList>
    </citation>
    <scope>NUCLEOTIDE SEQUENCE [LARGE SCALE GENOMIC DNA]</scope>
    <source>
        <strain evidence="7 8">KCTC 23076</strain>
    </source>
</reference>
<dbReference type="InterPro" id="IPR050953">
    <property type="entry name" value="N4_N6_ade-DNA_methylase"/>
</dbReference>
<dbReference type="SUPFAM" id="SSF53335">
    <property type="entry name" value="S-adenosyl-L-methionine-dependent methyltransferases"/>
    <property type="match status" value="1"/>
</dbReference>
<gene>
    <name evidence="7" type="ORF">ACFFGH_28385</name>
</gene>
<keyword evidence="8" id="KW-1185">Reference proteome</keyword>
<dbReference type="EMBL" id="JBHLTG010000009">
    <property type="protein sequence ID" value="MFC0681768.1"/>
    <property type="molecule type" value="Genomic_DNA"/>
</dbReference>
<sequence length="1325" mass="143768">MELLSTRSIPWKDELPHPAVAGSVHFGRDEMGVGEVQVAVASISARPTKGALEAMWRTRGTKTAMPFVVAAVAPDGVWLYGPDGNGQPLGPIPRGQAELQLQSVLDEPHGLAAHQRIRAIQRAYDSIGLGGFANHFLFATHHLRVNVPRRPDWVSAREQAEPMLSKRGKELITALGFAADPVSRASGSALVLRGASGSRRAIAVLLDESEQFDQKSPSYQLSPVAHGLQLAGREEVPWLIVLRQSTLRLYPGRDGVGVGQRGQSETFFELDLAFIDADFAGLLPLIFSADALESGGSAEQILDGSSRYAADLGARLRDRVYLGVVPSISVAIAERLPELGIAVDAEGLKTAYALTLRILFRLLFQAYGEDSELLPAGRNEAYDANSLQAFVKREAATPPEQFGESASSIWLDLVQVWDAIYSGNPRWEVPAYGGSLFDPATDEGKLLKKLQLPDSVLGPALQAMLTEVTEDGVTGAVDFRSLQVREFGTIYEGLLESSLSLAAVDLTVDRSGAFVPAKEHDEVVAPAGSPYFHSASGERKATGSYFTPKIVVDHLIERSVKSALKSHLDKVRELVEAGKEREAASAFWDFRVADLAMGSAHFLVAAVDKIERGMRDFLTVTPVPGVRAELSRLAEKAREALGDDIEAAEAITEAQLLRRQVARRCVYGLDINPLAVELSRLAIWIHTFVPGLPMSSLDHNLVLGNSLTGIGTIEEALDALDPKRNPGQATFFDDVILDELARAKTRLANFAAASEADKSEVAAGARLLAEAKAASDTARRIFDGAVAIQFGNIQAPSLLTTDDLAKFLGDSSLAESAKQIKPAHFPYLFPEVFIRDDPGFDAVIGNPPWEKVRWEAAPFWAKVSPGLMALPDTARDARIEQLRRERPNEAAHEQQEMAARAKLQDFFKRGFAWRGGTHLETAQLMLERALKSTRSRGQVGLVLPRQLLVLAGWSKLRERLVRDHSLTLVQARNHSGWLFQGVHASYAVVLVSAGPPTPEPVRVAVVTDAAGLAGISTATTIAMTVTDLESYSDGLVIPWFDSSDDRAVFDKLRGCPRLKGNEGWVEAVHDARWDFRNTGPDKRLASSTLDDGGWRVLMTRHVSAYSLRRSPASKQFVNDHEALVAKGRGIERHGEDVRLSAAHPRIVLRHPSRSDDTRTIIATALPAAGVLHNKGSVHAVAHVAGTTAEASLALLGLLNTTCLDWWARRFVDRHVTAPVVNNLPLPSWSQPTIERVAALVAVLLHRGGYGWVAGDIDIQSWADRAAIEDSTSDMDIRVEIEGHTAAGFHLTSEDLERVAADFSDAGMSPSLLAGAQALLDQWSAR</sequence>
<dbReference type="GO" id="GO:0032259">
    <property type="term" value="P:methylation"/>
    <property type="evidence" value="ECO:0007669"/>
    <property type="project" value="UniProtKB-KW"/>
</dbReference>
<evidence type="ECO:0000256" key="4">
    <source>
        <dbReference type="ARBA" id="ARBA00022691"/>
    </source>
</evidence>
<dbReference type="PANTHER" id="PTHR33841">
    <property type="entry name" value="DNA METHYLTRANSFERASE YEEA-RELATED"/>
    <property type="match status" value="1"/>
</dbReference>
<evidence type="ECO:0000313" key="8">
    <source>
        <dbReference type="Proteomes" id="UP001589896"/>
    </source>
</evidence>
<protein>
    <recommendedName>
        <fullName evidence="1">site-specific DNA-methyltransferase (adenine-specific)</fullName>
        <ecNumber evidence="1">2.1.1.72</ecNumber>
    </recommendedName>
</protein>
<dbReference type="InterPro" id="IPR002052">
    <property type="entry name" value="DNA_methylase_N6_adenine_CS"/>
</dbReference>
<evidence type="ECO:0000313" key="7">
    <source>
        <dbReference type="EMBL" id="MFC0681768.1"/>
    </source>
</evidence>
<dbReference type="PRINTS" id="PR00507">
    <property type="entry name" value="N12N6MTFRASE"/>
</dbReference>
<organism evidence="7 8">
    <name type="scientific">Lysobacter korlensis</name>
    <dbReference type="NCBI Taxonomy" id="553636"/>
    <lineage>
        <taxon>Bacteria</taxon>
        <taxon>Pseudomonadati</taxon>
        <taxon>Pseudomonadota</taxon>
        <taxon>Gammaproteobacteria</taxon>
        <taxon>Lysobacterales</taxon>
        <taxon>Lysobacteraceae</taxon>
        <taxon>Lysobacter</taxon>
    </lineage>
</organism>
<evidence type="ECO:0000259" key="6">
    <source>
        <dbReference type="Pfam" id="PF07669"/>
    </source>
</evidence>
<dbReference type="PANTHER" id="PTHR33841:SF1">
    <property type="entry name" value="DNA METHYLTRANSFERASE A"/>
    <property type="match status" value="1"/>
</dbReference>
<dbReference type="Pfam" id="PF07669">
    <property type="entry name" value="Eco57I"/>
    <property type="match status" value="1"/>
</dbReference>
<dbReference type="InterPro" id="IPR011639">
    <property type="entry name" value="MethylTrfase_TaqI-like_dom"/>
</dbReference>
<keyword evidence="3" id="KW-0808">Transferase</keyword>
<feature type="domain" description="Type II methyltransferase M.TaqI-like" evidence="6">
    <location>
        <begin position="665"/>
        <end position="851"/>
    </location>
</feature>
<evidence type="ECO:0000256" key="1">
    <source>
        <dbReference type="ARBA" id="ARBA00011900"/>
    </source>
</evidence>
<accession>A0ABV6RXR1</accession>
<evidence type="ECO:0000256" key="5">
    <source>
        <dbReference type="ARBA" id="ARBA00047942"/>
    </source>
</evidence>
<keyword evidence="4" id="KW-0949">S-adenosyl-L-methionine</keyword>
<keyword evidence="2 7" id="KW-0489">Methyltransferase</keyword>
<comment type="catalytic activity">
    <reaction evidence="5">
        <text>a 2'-deoxyadenosine in DNA + S-adenosyl-L-methionine = an N(6)-methyl-2'-deoxyadenosine in DNA + S-adenosyl-L-homocysteine + H(+)</text>
        <dbReference type="Rhea" id="RHEA:15197"/>
        <dbReference type="Rhea" id="RHEA-COMP:12418"/>
        <dbReference type="Rhea" id="RHEA-COMP:12419"/>
        <dbReference type="ChEBI" id="CHEBI:15378"/>
        <dbReference type="ChEBI" id="CHEBI:57856"/>
        <dbReference type="ChEBI" id="CHEBI:59789"/>
        <dbReference type="ChEBI" id="CHEBI:90615"/>
        <dbReference type="ChEBI" id="CHEBI:90616"/>
        <dbReference type="EC" id="2.1.1.72"/>
    </reaction>
</comment>
<evidence type="ECO:0000256" key="2">
    <source>
        <dbReference type="ARBA" id="ARBA00022603"/>
    </source>
</evidence>
<proteinExistence type="predicted"/>
<dbReference type="GO" id="GO:0008168">
    <property type="term" value="F:methyltransferase activity"/>
    <property type="evidence" value="ECO:0007669"/>
    <property type="project" value="UniProtKB-KW"/>
</dbReference>
<name>A0ABV6RXR1_9GAMM</name>
<dbReference type="PROSITE" id="PS00092">
    <property type="entry name" value="N6_MTASE"/>
    <property type="match status" value="1"/>
</dbReference>
<dbReference type="Gene3D" id="3.40.50.150">
    <property type="entry name" value="Vaccinia Virus protein VP39"/>
    <property type="match status" value="1"/>
</dbReference>
<evidence type="ECO:0000256" key="3">
    <source>
        <dbReference type="ARBA" id="ARBA00022679"/>
    </source>
</evidence>
<dbReference type="InterPro" id="IPR029063">
    <property type="entry name" value="SAM-dependent_MTases_sf"/>
</dbReference>
<dbReference type="RefSeq" id="WP_386674999.1">
    <property type="nucleotide sequence ID" value="NZ_JBHLTG010000009.1"/>
</dbReference>
<comment type="caution">
    <text evidence="7">The sequence shown here is derived from an EMBL/GenBank/DDBJ whole genome shotgun (WGS) entry which is preliminary data.</text>
</comment>